<accession>A0AAE8BI47</accession>
<evidence type="ECO:0000313" key="2">
    <source>
        <dbReference type="Proteomes" id="UP000827261"/>
    </source>
</evidence>
<reference evidence="1" key="1">
    <citation type="submission" date="2021-06" db="EMBL/GenBank/DDBJ databases">
        <title>Complete genome sequence of Stenotrophomonas maltophilia phage Philippe.</title>
        <authorList>
            <person name="Vallavanatt I."/>
            <person name="Bartz M."/>
            <person name="Clark J."/>
            <person name="Burrowes B."/>
            <person name="Liu M."/>
            <person name="Gill J."/>
        </authorList>
    </citation>
    <scope>NUCLEOTIDE SEQUENCE</scope>
</reference>
<name>A0AAE8BI47_9CAUD</name>
<keyword evidence="2" id="KW-1185">Reference proteome</keyword>
<sequence length="280" mass="30552">MSHCNIEVEANQVFQDLLAGEDITIPSINLDDPSFQLPGGINNPIFKTISPLTNDQLSTLEADGTGTFDYMMRAMMAHMMGSYKDGNLTKGEMIDVLKAGIVAALGNSVQFLLGRDQAHWQALRAQVEAVTANVQLATARMQLAVATMEANTQRANFARAKAGLATDSMNYCGAKFNVEQMLPQQLINAQEQGEAQRAQTSNTRSDGSTVAGLIGKQKDLYTQQITSYQRDIEIKAAKIWTDAWTVMKTMDDGLLPPNQFANTNIDSILLTVKTNNELGV</sequence>
<protein>
    <submittedName>
        <fullName evidence="1">Uncharacterized protein</fullName>
    </submittedName>
</protein>
<evidence type="ECO:0000313" key="1">
    <source>
        <dbReference type="EMBL" id="QYW02274.1"/>
    </source>
</evidence>
<dbReference type="Proteomes" id="UP000827261">
    <property type="component" value="Segment"/>
</dbReference>
<dbReference type="EMBL" id="MZ326861">
    <property type="protein sequence ID" value="QYW02274.1"/>
    <property type="molecule type" value="Genomic_DNA"/>
</dbReference>
<gene>
    <name evidence="1" type="ORF">CPT_Philippe_081</name>
</gene>
<organism evidence="1 2">
    <name type="scientific">Stenotrophomonas phage Philippe</name>
    <dbReference type="NCBI Taxonomy" id="2859655"/>
    <lineage>
        <taxon>Viruses</taxon>
        <taxon>Duplodnaviria</taxon>
        <taxon>Heunggongvirae</taxon>
        <taxon>Uroviricota</taxon>
        <taxon>Caudoviricetes</taxon>
        <taxon>Schitoviridae</taxon>
        <taxon>Philippevirus</taxon>
        <taxon>Philippevirus philippe</taxon>
    </lineage>
</organism>
<proteinExistence type="predicted"/>